<dbReference type="PROSITE" id="PS51285">
    <property type="entry name" value="AGC_KINASE_CTER"/>
    <property type="match status" value="1"/>
</dbReference>
<keyword evidence="12" id="KW-1185">Reference proteome</keyword>
<dbReference type="Pfam" id="PF00069">
    <property type="entry name" value="Pkinase"/>
    <property type="match status" value="1"/>
</dbReference>
<dbReference type="InterPro" id="IPR008271">
    <property type="entry name" value="Ser/Thr_kinase_AS"/>
</dbReference>
<dbReference type="SMART" id="SM00220">
    <property type="entry name" value="S_TKc"/>
    <property type="match status" value="1"/>
</dbReference>
<evidence type="ECO:0000256" key="2">
    <source>
        <dbReference type="ARBA" id="ARBA00022679"/>
    </source>
</evidence>
<evidence type="ECO:0000256" key="8">
    <source>
        <dbReference type="SAM" id="MobiDB-lite"/>
    </source>
</evidence>
<evidence type="ECO:0000256" key="4">
    <source>
        <dbReference type="ARBA" id="ARBA00022777"/>
    </source>
</evidence>
<evidence type="ECO:0008006" key="13">
    <source>
        <dbReference type="Google" id="ProtNLM"/>
    </source>
</evidence>
<dbReference type="PROSITE" id="PS00107">
    <property type="entry name" value="PROTEIN_KINASE_ATP"/>
    <property type="match status" value="1"/>
</dbReference>
<dbReference type="Gene3D" id="3.30.200.20">
    <property type="entry name" value="Phosphorylase Kinase, domain 1"/>
    <property type="match status" value="1"/>
</dbReference>
<keyword evidence="3 6" id="KW-0547">Nucleotide-binding</keyword>
<evidence type="ECO:0000313" key="12">
    <source>
        <dbReference type="Proteomes" id="UP001642540"/>
    </source>
</evidence>
<name>A0ABP1RDS2_9HEXA</name>
<keyword evidence="1 7" id="KW-0723">Serine/threonine-protein kinase</keyword>
<dbReference type="PROSITE" id="PS50011">
    <property type="entry name" value="PROTEIN_KINASE_DOM"/>
    <property type="match status" value="1"/>
</dbReference>
<dbReference type="InterPro" id="IPR000719">
    <property type="entry name" value="Prot_kinase_dom"/>
</dbReference>
<reference evidence="11 12" key="1">
    <citation type="submission" date="2024-08" db="EMBL/GenBank/DDBJ databases">
        <authorList>
            <person name="Cucini C."/>
            <person name="Frati F."/>
        </authorList>
    </citation>
    <scope>NUCLEOTIDE SEQUENCE [LARGE SCALE GENOMIC DNA]</scope>
</reference>
<evidence type="ECO:0000256" key="7">
    <source>
        <dbReference type="RuleBase" id="RU000304"/>
    </source>
</evidence>
<keyword evidence="2" id="KW-0808">Transferase</keyword>
<dbReference type="SUPFAM" id="SSF56112">
    <property type="entry name" value="Protein kinase-like (PK-like)"/>
    <property type="match status" value="1"/>
</dbReference>
<evidence type="ECO:0000256" key="5">
    <source>
        <dbReference type="ARBA" id="ARBA00022840"/>
    </source>
</evidence>
<dbReference type="Gene3D" id="1.10.510.10">
    <property type="entry name" value="Transferase(Phosphotransferase) domain 1"/>
    <property type="match status" value="1"/>
</dbReference>
<evidence type="ECO:0000313" key="11">
    <source>
        <dbReference type="EMBL" id="CAL8127166.1"/>
    </source>
</evidence>
<proteinExistence type="inferred from homology"/>
<dbReference type="EMBL" id="CAXLJM020000072">
    <property type="protein sequence ID" value="CAL8127166.1"/>
    <property type="molecule type" value="Genomic_DNA"/>
</dbReference>
<evidence type="ECO:0000259" key="9">
    <source>
        <dbReference type="PROSITE" id="PS50011"/>
    </source>
</evidence>
<evidence type="ECO:0000259" key="10">
    <source>
        <dbReference type="PROSITE" id="PS51285"/>
    </source>
</evidence>
<feature type="domain" description="Protein kinase" evidence="9">
    <location>
        <begin position="95"/>
        <end position="349"/>
    </location>
</feature>
<comment type="caution">
    <text evidence="11">The sequence shown here is derived from an EMBL/GenBank/DDBJ whole genome shotgun (WGS) entry which is preliminary data.</text>
</comment>
<evidence type="ECO:0000256" key="1">
    <source>
        <dbReference type="ARBA" id="ARBA00022527"/>
    </source>
</evidence>
<organism evidence="11 12">
    <name type="scientific">Orchesella dallaii</name>
    <dbReference type="NCBI Taxonomy" id="48710"/>
    <lineage>
        <taxon>Eukaryota</taxon>
        <taxon>Metazoa</taxon>
        <taxon>Ecdysozoa</taxon>
        <taxon>Arthropoda</taxon>
        <taxon>Hexapoda</taxon>
        <taxon>Collembola</taxon>
        <taxon>Entomobryomorpha</taxon>
        <taxon>Entomobryoidea</taxon>
        <taxon>Orchesellidae</taxon>
        <taxon>Orchesellinae</taxon>
        <taxon>Orchesella</taxon>
    </lineage>
</organism>
<protein>
    <recommendedName>
        <fullName evidence="13">Protein kinase DC2</fullName>
    </recommendedName>
</protein>
<keyword evidence="5 6" id="KW-0067">ATP-binding</keyword>
<accession>A0ABP1RDS2</accession>
<keyword evidence="4" id="KW-0418">Kinase</keyword>
<feature type="region of interest" description="Disordered" evidence="8">
    <location>
        <begin position="66"/>
        <end position="86"/>
    </location>
</feature>
<gene>
    <name evidence="11" type="ORF">ODALV1_LOCUS21722</name>
</gene>
<dbReference type="PROSITE" id="PS00108">
    <property type="entry name" value="PROTEIN_KINASE_ST"/>
    <property type="match status" value="1"/>
</dbReference>
<dbReference type="InterPro" id="IPR017441">
    <property type="entry name" value="Protein_kinase_ATP_BS"/>
</dbReference>
<evidence type="ECO:0000256" key="3">
    <source>
        <dbReference type="ARBA" id="ARBA00022741"/>
    </source>
</evidence>
<feature type="binding site" evidence="6">
    <location>
        <position position="124"/>
    </location>
    <ligand>
        <name>ATP</name>
        <dbReference type="ChEBI" id="CHEBI:30616"/>
    </ligand>
</feature>
<feature type="domain" description="AGC-kinase C-terminal" evidence="10">
    <location>
        <begin position="350"/>
        <end position="402"/>
    </location>
</feature>
<dbReference type="PANTHER" id="PTHR24353">
    <property type="entry name" value="CYCLIC NUCLEOTIDE-DEPENDENT PROTEIN KINASE"/>
    <property type="match status" value="1"/>
</dbReference>
<evidence type="ECO:0000256" key="6">
    <source>
        <dbReference type="PROSITE-ProRule" id="PRU10141"/>
    </source>
</evidence>
<dbReference type="PANTHER" id="PTHR24353:SF37">
    <property type="entry name" value="CAMP-DEPENDENT PROTEIN KINASE CATALYTIC SUBUNIT PRKX"/>
    <property type="match status" value="1"/>
</dbReference>
<dbReference type="InterPro" id="IPR011009">
    <property type="entry name" value="Kinase-like_dom_sf"/>
</dbReference>
<sequence length="402" mass="45849">MVEVLDNWELRMRSRYEGEAFASYLGKSDFRNQSVISSRPVTVVSSTIHTCHSSLLQTSGRVTASASDDEYSESVPPSPTSSDSSRYDALSLEDLDIIKTIGTGTFGNVVLAQDTETGEYSALKILSLYDIIRMKQVDHVKSEKNILKAIKHPFIVSLKWYSKDEYNIYFLMDFACGGELFSYLRKAGKFTVSTGSFYAAEIVSALEYLHFKSIAHRDLKPENLLLDKEGHLKITDFGFAKRLKEKTYTLCGTPEYLAPEIIQSKGYTKAVDWWAFGVLVYEMLTGSSPFYGDSKFSTYEKILSGKIEWPKPMDSVAKDLIKKLLALDRPKRLGCGKNGADEIKRHKFFRDYDWSEVNRRKLTPPIIPKVYFEGDTRNFDSYPDTWKVKTVTEDELELFDDF</sequence>
<comment type="similarity">
    <text evidence="7">Belongs to the protein kinase superfamily.</text>
</comment>
<dbReference type="SMART" id="SM00133">
    <property type="entry name" value="S_TK_X"/>
    <property type="match status" value="1"/>
</dbReference>
<dbReference type="InterPro" id="IPR000961">
    <property type="entry name" value="AGC-kinase_C"/>
</dbReference>
<dbReference type="Proteomes" id="UP001642540">
    <property type="component" value="Unassembled WGS sequence"/>
</dbReference>